<evidence type="ECO:0000259" key="6">
    <source>
        <dbReference type="Pfam" id="PF07992"/>
    </source>
</evidence>
<dbReference type="PRINTS" id="PR00368">
    <property type="entry name" value="FADPNR"/>
</dbReference>
<comment type="cofactor">
    <cofactor evidence="1">
        <name>FAD</name>
        <dbReference type="ChEBI" id="CHEBI:57692"/>
    </cofactor>
</comment>
<dbReference type="InterPro" id="IPR023753">
    <property type="entry name" value="FAD/NAD-binding_dom"/>
</dbReference>
<dbReference type="RefSeq" id="WP_380028744.1">
    <property type="nucleotide sequence ID" value="NZ_JBHSHC010000147.1"/>
</dbReference>
<dbReference type="CDD" id="cd02976">
    <property type="entry name" value="NrdH"/>
    <property type="match status" value="1"/>
</dbReference>
<keyword evidence="3" id="KW-0285">Flavoprotein</keyword>
<organism evidence="7 8">
    <name type="scientific">Effusibacillus consociatus</name>
    <dbReference type="NCBI Taxonomy" id="1117041"/>
    <lineage>
        <taxon>Bacteria</taxon>
        <taxon>Bacillati</taxon>
        <taxon>Bacillota</taxon>
        <taxon>Bacilli</taxon>
        <taxon>Bacillales</taxon>
        <taxon>Alicyclobacillaceae</taxon>
        <taxon>Effusibacillus</taxon>
    </lineage>
</organism>
<dbReference type="InterPro" id="IPR036188">
    <property type="entry name" value="FAD/NAD-bd_sf"/>
</dbReference>
<dbReference type="SUPFAM" id="SSF51905">
    <property type="entry name" value="FAD/NAD(P)-binding domain"/>
    <property type="match status" value="2"/>
</dbReference>
<evidence type="ECO:0000259" key="5">
    <source>
        <dbReference type="Pfam" id="PF00462"/>
    </source>
</evidence>
<accession>A0ABV9QB03</accession>
<dbReference type="InterPro" id="IPR002109">
    <property type="entry name" value="Glutaredoxin"/>
</dbReference>
<evidence type="ECO:0000313" key="7">
    <source>
        <dbReference type="EMBL" id="MFC4769805.1"/>
    </source>
</evidence>
<keyword evidence="4" id="KW-0560">Oxidoreductase</keyword>
<dbReference type="Gene3D" id="3.50.50.60">
    <property type="entry name" value="FAD/NAD(P)-binding domain"/>
    <property type="match status" value="2"/>
</dbReference>
<name>A0ABV9QB03_9BACL</name>
<comment type="caution">
    <text evidence="7">The sequence shown here is derived from an EMBL/GenBank/DDBJ whole genome shotgun (WGS) entry which is preliminary data.</text>
</comment>
<sequence>MKKAIVYSSTGCPYCEKIKNDLKNWGIEYEERNVTENPDYFNDLHEKGMFSTPVTFIDGEAFIGYRPNKMKAYLGVEETATPKKNDPNQDTDEIFSVLSDDMFKEVYDLAIIGSGPAGASAAVYAARGRMKTIVLDKAPGAGALAITHKIANYPGVNEEVTGLELVDRIRRQAKGFGATFVRTSVLSTNLKDDIKELKTPEGVIKAKTVFIAVGARGTNKKLKGEEEFTGRGVSYCSTCDGAFFQDRVVGVSGDNEEALTEAIALAKFAKQVYFFIPTKKLQGEADIKAVEGYNNIEVLWQHRVREVVGTDKFEGVLVQKPDGEQVTYELDGVFFYMAGNKPNTEFLGDEIKRDADGYIEVDEFLKTNIDGVFAGGDARRTPVKQAVVAAADGAIVAMGADAYVNNRNKLLPQYS</sequence>
<feature type="domain" description="FAD/NAD(P)-binding" evidence="6">
    <location>
        <begin position="107"/>
        <end position="393"/>
    </location>
</feature>
<evidence type="ECO:0000256" key="3">
    <source>
        <dbReference type="ARBA" id="ARBA00022630"/>
    </source>
</evidence>
<dbReference type="InterPro" id="IPR050097">
    <property type="entry name" value="Ferredoxin-NADP_redctase_2"/>
</dbReference>
<protein>
    <submittedName>
        <fullName evidence="7">FAD-dependent oxidoreductase</fullName>
    </submittedName>
</protein>
<dbReference type="Proteomes" id="UP001596002">
    <property type="component" value="Unassembled WGS sequence"/>
</dbReference>
<dbReference type="InterPro" id="IPR036249">
    <property type="entry name" value="Thioredoxin-like_sf"/>
</dbReference>
<evidence type="ECO:0000313" key="8">
    <source>
        <dbReference type="Proteomes" id="UP001596002"/>
    </source>
</evidence>
<proteinExistence type="predicted"/>
<evidence type="ECO:0000256" key="4">
    <source>
        <dbReference type="ARBA" id="ARBA00023002"/>
    </source>
</evidence>
<keyword evidence="8" id="KW-1185">Reference proteome</keyword>
<dbReference type="PANTHER" id="PTHR48105">
    <property type="entry name" value="THIOREDOXIN REDUCTASE 1-RELATED-RELATED"/>
    <property type="match status" value="1"/>
</dbReference>
<dbReference type="SUPFAM" id="SSF52833">
    <property type="entry name" value="Thioredoxin-like"/>
    <property type="match status" value="1"/>
</dbReference>
<feature type="domain" description="Glutaredoxin" evidence="5">
    <location>
        <begin position="5"/>
        <end position="60"/>
    </location>
</feature>
<dbReference type="EMBL" id="JBHSHC010000147">
    <property type="protein sequence ID" value="MFC4769805.1"/>
    <property type="molecule type" value="Genomic_DNA"/>
</dbReference>
<gene>
    <name evidence="7" type="ORF">ACFO8Q_21080</name>
</gene>
<dbReference type="Pfam" id="PF00462">
    <property type="entry name" value="Glutaredoxin"/>
    <property type="match status" value="1"/>
</dbReference>
<evidence type="ECO:0000256" key="1">
    <source>
        <dbReference type="ARBA" id="ARBA00001974"/>
    </source>
</evidence>
<dbReference type="PRINTS" id="PR00469">
    <property type="entry name" value="PNDRDTASEII"/>
</dbReference>
<dbReference type="Pfam" id="PF07992">
    <property type="entry name" value="Pyr_redox_2"/>
    <property type="match status" value="1"/>
</dbReference>
<reference evidence="8" key="1">
    <citation type="journal article" date="2019" name="Int. J. Syst. Evol. Microbiol.">
        <title>The Global Catalogue of Microorganisms (GCM) 10K type strain sequencing project: providing services to taxonomists for standard genome sequencing and annotation.</title>
        <authorList>
            <consortium name="The Broad Institute Genomics Platform"/>
            <consortium name="The Broad Institute Genome Sequencing Center for Infectious Disease"/>
            <person name="Wu L."/>
            <person name="Ma J."/>
        </authorList>
    </citation>
    <scope>NUCLEOTIDE SEQUENCE [LARGE SCALE GENOMIC DNA]</scope>
    <source>
        <strain evidence="8">WYCCWR 12678</strain>
    </source>
</reference>
<comment type="subunit">
    <text evidence="2">Homodimer.</text>
</comment>
<dbReference type="PROSITE" id="PS51354">
    <property type="entry name" value="GLUTAREDOXIN_2"/>
    <property type="match status" value="1"/>
</dbReference>
<dbReference type="Gene3D" id="3.40.30.10">
    <property type="entry name" value="Glutaredoxin"/>
    <property type="match status" value="1"/>
</dbReference>
<evidence type="ECO:0000256" key="2">
    <source>
        <dbReference type="ARBA" id="ARBA00011738"/>
    </source>
</evidence>